<evidence type="ECO:0000313" key="5">
    <source>
        <dbReference type="EMBL" id="GBN96745.1"/>
    </source>
</evidence>
<dbReference type="Gene3D" id="1.10.630.10">
    <property type="entry name" value="Cytochrome P450"/>
    <property type="match status" value="1"/>
</dbReference>
<evidence type="ECO:0000256" key="3">
    <source>
        <dbReference type="ARBA" id="ARBA00023004"/>
    </source>
</evidence>
<dbReference type="OrthoDB" id="1372046at2759"/>
<dbReference type="GO" id="GO:0020037">
    <property type="term" value="F:heme binding"/>
    <property type="evidence" value="ECO:0007669"/>
    <property type="project" value="InterPro"/>
</dbReference>
<dbReference type="EMBL" id="BGPR01026755">
    <property type="protein sequence ID" value="GBN96745.1"/>
    <property type="molecule type" value="Genomic_DNA"/>
</dbReference>
<dbReference type="InterPro" id="IPR050182">
    <property type="entry name" value="Cytochrome_P450_fam2"/>
</dbReference>
<keyword evidence="4" id="KW-0560">Oxidoreductase</keyword>
<reference evidence="5 6" key="1">
    <citation type="journal article" date="2019" name="Sci. Rep.">
        <title>Orb-weaving spider Araneus ventricosus genome elucidates the spidroin gene catalogue.</title>
        <authorList>
            <person name="Kono N."/>
            <person name="Nakamura H."/>
            <person name="Ohtoshi R."/>
            <person name="Moran D.A.P."/>
            <person name="Shinohara A."/>
            <person name="Yoshida Y."/>
            <person name="Fujiwara M."/>
            <person name="Mori M."/>
            <person name="Tomita M."/>
            <person name="Arakawa K."/>
        </authorList>
    </citation>
    <scope>NUCLEOTIDE SEQUENCE [LARGE SCALE GENOMIC DNA]</scope>
</reference>
<keyword evidence="6" id="KW-1185">Reference proteome</keyword>
<name>A0A4Y2TCC6_ARAVE</name>
<comment type="caution">
    <text evidence="5">The sequence shown here is derived from an EMBL/GenBank/DDBJ whole genome shotgun (WGS) entry which is preliminary data.</text>
</comment>
<protein>
    <submittedName>
        <fullName evidence="5">Uncharacterized protein</fullName>
    </submittedName>
</protein>
<dbReference type="InterPro" id="IPR036396">
    <property type="entry name" value="Cyt_P450_sf"/>
</dbReference>
<feature type="non-terminal residue" evidence="5">
    <location>
        <position position="150"/>
    </location>
</feature>
<organism evidence="5 6">
    <name type="scientific">Araneus ventricosus</name>
    <name type="common">Orbweaver spider</name>
    <name type="synonym">Epeira ventricosa</name>
    <dbReference type="NCBI Taxonomy" id="182803"/>
    <lineage>
        <taxon>Eukaryota</taxon>
        <taxon>Metazoa</taxon>
        <taxon>Ecdysozoa</taxon>
        <taxon>Arthropoda</taxon>
        <taxon>Chelicerata</taxon>
        <taxon>Arachnida</taxon>
        <taxon>Araneae</taxon>
        <taxon>Araneomorphae</taxon>
        <taxon>Entelegynae</taxon>
        <taxon>Araneoidea</taxon>
        <taxon>Araneidae</taxon>
        <taxon>Araneus</taxon>
    </lineage>
</organism>
<dbReference type="SUPFAM" id="SSF48264">
    <property type="entry name" value="Cytochrome P450"/>
    <property type="match status" value="1"/>
</dbReference>
<dbReference type="GO" id="GO:0006082">
    <property type="term" value="P:organic acid metabolic process"/>
    <property type="evidence" value="ECO:0007669"/>
    <property type="project" value="TreeGrafter"/>
</dbReference>
<evidence type="ECO:0000256" key="4">
    <source>
        <dbReference type="ARBA" id="ARBA00023033"/>
    </source>
</evidence>
<dbReference type="GO" id="GO:0006805">
    <property type="term" value="P:xenobiotic metabolic process"/>
    <property type="evidence" value="ECO:0007669"/>
    <property type="project" value="TreeGrafter"/>
</dbReference>
<accession>A0A4Y2TCC6</accession>
<dbReference type="PANTHER" id="PTHR24300">
    <property type="entry name" value="CYTOCHROME P450 508A4-RELATED"/>
    <property type="match status" value="1"/>
</dbReference>
<gene>
    <name evidence="5" type="ORF">AVEN_12197_1</name>
</gene>
<dbReference type="GO" id="GO:0005506">
    <property type="term" value="F:iron ion binding"/>
    <property type="evidence" value="ECO:0007669"/>
    <property type="project" value="InterPro"/>
</dbReference>
<keyword evidence="3" id="KW-0408">Iron</keyword>
<proteinExistence type="inferred from homology"/>
<evidence type="ECO:0000313" key="6">
    <source>
        <dbReference type="Proteomes" id="UP000499080"/>
    </source>
</evidence>
<evidence type="ECO:0000256" key="1">
    <source>
        <dbReference type="ARBA" id="ARBA00010617"/>
    </source>
</evidence>
<dbReference type="AlphaFoldDB" id="A0A4Y2TCC6"/>
<comment type="similarity">
    <text evidence="1">Belongs to the cytochrome P450 family.</text>
</comment>
<keyword evidence="2" id="KW-0479">Metal-binding</keyword>
<dbReference type="GO" id="GO:0005737">
    <property type="term" value="C:cytoplasm"/>
    <property type="evidence" value="ECO:0007669"/>
    <property type="project" value="TreeGrafter"/>
</dbReference>
<dbReference type="Pfam" id="PF00067">
    <property type="entry name" value="p450"/>
    <property type="match status" value="1"/>
</dbReference>
<keyword evidence="4" id="KW-0503">Monooxygenase</keyword>
<dbReference type="InterPro" id="IPR001128">
    <property type="entry name" value="Cyt_P450"/>
</dbReference>
<dbReference type="GO" id="GO:0016712">
    <property type="term" value="F:oxidoreductase activity, acting on paired donors, with incorporation or reduction of molecular oxygen, reduced flavin or flavoprotein as one donor, and incorporation of one atom of oxygen"/>
    <property type="evidence" value="ECO:0007669"/>
    <property type="project" value="TreeGrafter"/>
</dbReference>
<sequence length="150" mass="16698">MSPVNVNIHIIMSPGNVNIHIVMSPENVNIHIVMSPVNVNIHIWYVSTFTGESRHSPISVFHNKALMSSLKQMLGDGVVAVAGFVCLIIKILLDHPEEQEKVHEEIVDVVGTDRQPTVEDKSKLTYTNAFILEALRTSDFFAYSPSLECT</sequence>
<dbReference type="PANTHER" id="PTHR24300:SF375">
    <property type="entry name" value="CYTOCHROME P450 FAMILY"/>
    <property type="match status" value="1"/>
</dbReference>
<dbReference type="Proteomes" id="UP000499080">
    <property type="component" value="Unassembled WGS sequence"/>
</dbReference>
<evidence type="ECO:0000256" key="2">
    <source>
        <dbReference type="ARBA" id="ARBA00022723"/>
    </source>
</evidence>